<dbReference type="InterPro" id="IPR017850">
    <property type="entry name" value="Alkaline_phosphatase_core_sf"/>
</dbReference>
<dbReference type="PANTHER" id="PTHR45953">
    <property type="entry name" value="IDURONATE 2-SULFATASE"/>
    <property type="match status" value="1"/>
</dbReference>
<organism evidence="4 5">
    <name type="scientific">Pseudorhizobium tarimense</name>
    <dbReference type="NCBI Taxonomy" id="1079109"/>
    <lineage>
        <taxon>Bacteria</taxon>
        <taxon>Pseudomonadati</taxon>
        <taxon>Pseudomonadota</taxon>
        <taxon>Alphaproteobacteria</taxon>
        <taxon>Hyphomicrobiales</taxon>
        <taxon>Rhizobiaceae</taxon>
        <taxon>Rhizobium/Agrobacterium group</taxon>
        <taxon>Pseudorhizobium</taxon>
    </lineage>
</organism>
<evidence type="ECO:0000256" key="2">
    <source>
        <dbReference type="ARBA" id="ARBA00022801"/>
    </source>
</evidence>
<dbReference type="Gene3D" id="3.40.720.10">
    <property type="entry name" value="Alkaline Phosphatase, subunit A"/>
    <property type="match status" value="1"/>
</dbReference>
<feature type="domain" description="Sulfatase N-terminal" evidence="3">
    <location>
        <begin position="4"/>
        <end position="338"/>
    </location>
</feature>
<sequence length="525" mass="60174">MRTIFVLFDSLNRSAMGAYGSETVKTPNFDRFASRGVTFDSHYVGSLPCMPARRDLHAGRLNFTHRSWGPLEPYDNSFAQILKDHGVYTHLISDHLHYFEDGGHGFHTRFSSYDFIRGQEYDPWVAMVEPPLERIKAQFDERHYSTTKRDKRLQHAINRQQIVREEDFPGPRCFASAFDFLDKNRGADNWFLMLECFDPHEPFHAPDRFKKAYETGHLGRILDWPHYDRVVESPEDIAEVRANYAALVAMCDDYFGRLLDYLDEHDMWKDTCIVLSTDHGFLLSEHGWWGKCRMPYYEEVSHIPLIIHHPAYAGQAGSRRSSLTQTMDLMPTFLQIFGLEPPGEVTAKSLLPLLERDAPVRDAAVFGVFSGPIGVTDGRWVLYHYPPDVTRQGLVEYTLAPAHMTAPFTVEELKTARLVPPFDFTKGIPLLAIDALKDAKRVPNNDGKGFADLGTRLFDLVCDPRQTQPVDEPQVMQHLYDAMIRVLEAHDTPPEVFNWYEIESEPMGGKHEETFRAGDSRMAGQ</sequence>
<comment type="caution">
    <text evidence="4">The sequence shown here is derived from an EMBL/GenBank/DDBJ whole genome shotgun (WGS) entry which is preliminary data.</text>
</comment>
<dbReference type="PANTHER" id="PTHR45953:SF1">
    <property type="entry name" value="IDURONATE 2-SULFATASE"/>
    <property type="match status" value="1"/>
</dbReference>
<accession>A0ABV2HBU9</accession>
<evidence type="ECO:0000313" key="4">
    <source>
        <dbReference type="EMBL" id="MET3588029.1"/>
    </source>
</evidence>
<reference evidence="4 5" key="1">
    <citation type="submission" date="2024-06" db="EMBL/GenBank/DDBJ databases">
        <title>Genomic Encyclopedia of Type Strains, Phase IV (KMG-IV): sequencing the most valuable type-strain genomes for metagenomic binning, comparative biology and taxonomic classification.</title>
        <authorList>
            <person name="Goeker M."/>
        </authorList>
    </citation>
    <scope>NUCLEOTIDE SEQUENCE [LARGE SCALE GENOMIC DNA]</scope>
    <source>
        <strain evidence="4 5">DSM 105042</strain>
    </source>
</reference>
<keyword evidence="1" id="KW-0479">Metal-binding</keyword>
<protein>
    <submittedName>
        <fullName evidence="4">Arylsulfatase A-like enzyme</fullName>
    </submittedName>
</protein>
<evidence type="ECO:0000259" key="3">
    <source>
        <dbReference type="Pfam" id="PF00884"/>
    </source>
</evidence>
<name>A0ABV2HBU9_9HYPH</name>
<dbReference type="InterPro" id="IPR000917">
    <property type="entry name" value="Sulfatase_N"/>
</dbReference>
<keyword evidence="5" id="KW-1185">Reference proteome</keyword>
<keyword evidence="2" id="KW-0378">Hydrolase</keyword>
<dbReference type="SUPFAM" id="SSF53649">
    <property type="entry name" value="Alkaline phosphatase-like"/>
    <property type="match status" value="1"/>
</dbReference>
<dbReference type="Proteomes" id="UP001549031">
    <property type="component" value="Unassembled WGS sequence"/>
</dbReference>
<evidence type="ECO:0000313" key="5">
    <source>
        <dbReference type="Proteomes" id="UP001549031"/>
    </source>
</evidence>
<evidence type="ECO:0000256" key="1">
    <source>
        <dbReference type="ARBA" id="ARBA00022723"/>
    </source>
</evidence>
<dbReference type="CDD" id="cd16148">
    <property type="entry name" value="sulfatase_like"/>
    <property type="match status" value="1"/>
</dbReference>
<proteinExistence type="predicted"/>
<dbReference type="RefSeq" id="WP_247245775.1">
    <property type="nucleotide sequence ID" value="NZ_JALJRA010000019.1"/>
</dbReference>
<gene>
    <name evidence="4" type="ORF">ABID21_004162</name>
</gene>
<dbReference type="Pfam" id="PF00884">
    <property type="entry name" value="Sulfatase"/>
    <property type="match status" value="1"/>
</dbReference>
<dbReference type="EMBL" id="JBEPLJ010000018">
    <property type="protein sequence ID" value="MET3588029.1"/>
    <property type="molecule type" value="Genomic_DNA"/>
</dbReference>